<dbReference type="PANTHER" id="PTHR12917">
    <property type="entry name" value="ASPARTYL PROTEASE DDI-RELATED"/>
    <property type="match status" value="1"/>
</dbReference>
<dbReference type="InterPro" id="IPR021109">
    <property type="entry name" value="Peptidase_aspartic_dom_sf"/>
</dbReference>
<evidence type="ECO:0000256" key="5">
    <source>
        <dbReference type="SAM" id="MobiDB-lite"/>
    </source>
</evidence>
<dbReference type="AlphaFoldDB" id="A0A163J3E2"/>
<evidence type="ECO:0000313" key="7">
    <source>
        <dbReference type="Proteomes" id="UP000078561"/>
    </source>
</evidence>
<keyword evidence="2" id="KW-0645">Protease</keyword>
<evidence type="ECO:0000256" key="2">
    <source>
        <dbReference type="ARBA" id="ARBA00022670"/>
    </source>
</evidence>
<accession>A0A163J3E2</accession>
<dbReference type="STRING" id="4829.A0A163J3E2"/>
<dbReference type="Gene3D" id="2.40.70.10">
    <property type="entry name" value="Acid Proteases"/>
    <property type="match status" value="1"/>
</dbReference>
<feature type="region of interest" description="Disordered" evidence="5">
    <location>
        <begin position="21"/>
        <end position="75"/>
    </location>
</feature>
<gene>
    <name evidence="6" type="primary">ABSGL_02374.1 scaffold 3364</name>
</gene>
<keyword evidence="7" id="KW-1185">Reference proteome</keyword>
<feature type="compositionally biased region" description="Acidic residues" evidence="5">
    <location>
        <begin position="300"/>
        <end position="320"/>
    </location>
</feature>
<feature type="compositionally biased region" description="Basic and acidic residues" evidence="5">
    <location>
        <begin position="21"/>
        <end position="34"/>
    </location>
</feature>
<proteinExistence type="inferred from homology"/>
<dbReference type="InParanoid" id="A0A163J3E2"/>
<keyword evidence="3" id="KW-0064">Aspartyl protease</keyword>
<reference evidence="6" key="1">
    <citation type="submission" date="2016-04" db="EMBL/GenBank/DDBJ databases">
        <authorList>
            <person name="Evans L.H."/>
            <person name="Alamgir A."/>
            <person name="Owens N."/>
            <person name="Weber N.D."/>
            <person name="Virtaneva K."/>
            <person name="Barbian K."/>
            <person name="Babar A."/>
            <person name="Rosenke K."/>
        </authorList>
    </citation>
    <scope>NUCLEOTIDE SEQUENCE [LARGE SCALE GENOMIC DNA]</scope>
    <source>
        <strain evidence="6">CBS 101.48</strain>
    </source>
</reference>
<dbReference type="CDD" id="cd00303">
    <property type="entry name" value="retropepsin_like"/>
    <property type="match status" value="1"/>
</dbReference>
<feature type="region of interest" description="Disordered" evidence="5">
    <location>
        <begin position="281"/>
        <end position="322"/>
    </location>
</feature>
<sequence>MEIEPEIEDLQGDYDFYAATRSERPPEIIHDDKTHKKRKVYGPENEIVQEPSPPHVPMETDRPTKKPQRRKKMNQLSPDFKYNIADDVLSRKADIEVGDLIASSPLLKRQLLEVCRPKRQTRNETLNTIEEGEIVTTAAYAEVHVGTRKIKALIDCGAAKSCISRSMMKMLDMEIDAQSTSVFTLGNGTKQPTLGIVLDVPIKIGDGFSIPANMEVLPQCPAHLILGIDWLNHAQAIINIKLGTLTVFYKQKKMIIPITYIKASSKPATLKSSNMIYKESELKQTPQSSKSVAPLKDLITEDDESDEETEEEEWEHDEKEEEGKTHYLFKYLQHEHREEISLLENQTYEEKRLHWARLHTLKEGVVPVLISIIHQDLADSEDYQADLRRTLRRMIPSPTLRRMVYAQLARDDPWYLAGGPALLGVGDVAPPVSEAGVENVPPVAPDLFSSLLEIDQLFNWAMDPSVPSLGE</sequence>
<dbReference type="PANTHER" id="PTHR12917:SF1">
    <property type="entry name" value="AT13091P"/>
    <property type="match status" value="1"/>
</dbReference>
<keyword evidence="4" id="KW-0378">Hydrolase</keyword>
<dbReference type="GO" id="GO:0004190">
    <property type="term" value="F:aspartic-type endopeptidase activity"/>
    <property type="evidence" value="ECO:0007669"/>
    <property type="project" value="UniProtKB-KW"/>
</dbReference>
<evidence type="ECO:0000256" key="3">
    <source>
        <dbReference type="ARBA" id="ARBA00022750"/>
    </source>
</evidence>
<evidence type="ECO:0000313" key="6">
    <source>
        <dbReference type="EMBL" id="SAL96924.1"/>
    </source>
</evidence>
<organism evidence="6">
    <name type="scientific">Absidia glauca</name>
    <name type="common">Pin mould</name>
    <dbReference type="NCBI Taxonomy" id="4829"/>
    <lineage>
        <taxon>Eukaryota</taxon>
        <taxon>Fungi</taxon>
        <taxon>Fungi incertae sedis</taxon>
        <taxon>Mucoromycota</taxon>
        <taxon>Mucoromycotina</taxon>
        <taxon>Mucoromycetes</taxon>
        <taxon>Mucorales</taxon>
        <taxon>Cunninghamellaceae</taxon>
        <taxon>Absidia</taxon>
    </lineage>
</organism>
<comment type="similarity">
    <text evidence="1">Belongs to the DDI1 family.</text>
</comment>
<dbReference type="Pfam" id="PF13975">
    <property type="entry name" value="gag-asp_proteas"/>
    <property type="match status" value="1"/>
</dbReference>
<evidence type="ECO:0000256" key="4">
    <source>
        <dbReference type="ARBA" id="ARBA00022801"/>
    </source>
</evidence>
<dbReference type="SUPFAM" id="SSF50630">
    <property type="entry name" value="Acid proteases"/>
    <property type="match status" value="1"/>
</dbReference>
<protein>
    <submittedName>
        <fullName evidence="6">Uncharacterized protein</fullName>
    </submittedName>
</protein>
<name>A0A163J3E2_ABSGL</name>
<dbReference type="OrthoDB" id="2285352at2759"/>
<evidence type="ECO:0000256" key="1">
    <source>
        <dbReference type="ARBA" id="ARBA00009136"/>
    </source>
</evidence>
<dbReference type="Proteomes" id="UP000078561">
    <property type="component" value="Unassembled WGS sequence"/>
</dbReference>
<dbReference type="GO" id="GO:0006508">
    <property type="term" value="P:proteolysis"/>
    <property type="evidence" value="ECO:0007669"/>
    <property type="project" value="UniProtKB-KW"/>
</dbReference>
<dbReference type="EMBL" id="LT551459">
    <property type="protein sequence ID" value="SAL96924.1"/>
    <property type="molecule type" value="Genomic_DNA"/>
</dbReference>